<gene>
    <name evidence="2" type="ORF">IMC76_08205</name>
</gene>
<organism evidence="2 3">
    <name type="scientific">Campylobacter corcagiensis</name>
    <dbReference type="NCBI Taxonomy" id="1448857"/>
    <lineage>
        <taxon>Bacteria</taxon>
        <taxon>Pseudomonadati</taxon>
        <taxon>Campylobacterota</taxon>
        <taxon>Epsilonproteobacteria</taxon>
        <taxon>Campylobacterales</taxon>
        <taxon>Campylobacteraceae</taxon>
        <taxon>Campylobacter</taxon>
    </lineage>
</organism>
<keyword evidence="3" id="KW-1185">Reference proteome</keyword>
<accession>A0A7M1LF38</accession>
<sequence>MNQPQTQKQNLTSKESEKSLKKLDLTTKKELAKVGMAVSMGVLVLSGFNTRNKFSRNLHIISGAALVGLSYYHTKLYENKKPKGQI</sequence>
<dbReference type="AlphaFoldDB" id="A0A7M1LF38"/>
<protein>
    <submittedName>
        <fullName evidence="2">Uncharacterized protein</fullName>
    </submittedName>
</protein>
<name>A0A7M1LF38_9BACT</name>
<dbReference type="Proteomes" id="UP000594749">
    <property type="component" value="Chromosome"/>
</dbReference>
<evidence type="ECO:0000256" key="1">
    <source>
        <dbReference type="SAM" id="MobiDB-lite"/>
    </source>
</evidence>
<evidence type="ECO:0000313" key="2">
    <source>
        <dbReference type="EMBL" id="QOQ87179.1"/>
    </source>
</evidence>
<feature type="region of interest" description="Disordered" evidence="1">
    <location>
        <begin position="1"/>
        <end position="20"/>
    </location>
</feature>
<dbReference type="EMBL" id="CP063078">
    <property type="protein sequence ID" value="QOQ87179.1"/>
    <property type="molecule type" value="Genomic_DNA"/>
</dbReference>
<dbReference type="OrthoDB" id="5460567at2"/>
<reference evidence="2 3" key="1">
    <citation type="submission" date="2020-10" db="EMBL/GenBank/DDBJ databases">
        <title>Campylobacter and Helicobacter PacBio genomes.</title>
        <authorList>
            <person name="Lane C."/>
        </authorList>
    </citation>
    <scope>NUCLEOTIDE SEQUENCE [LARGE SCALE GENOMIC DNA]</scope>
    <source>
        <strain evidence="2 3">2016D-0077</strain>
    </source>
</reference>
<proteinExistence type="predicted"/>
<feature type="compositionally biased region" description="Polar residues" evidence="1">
    <location>
        <begin position="1"/>
        <end position="10"/>
    </location>
</feature>
<evidence type="ECO:0000313" key="3">
    <source>
        <dbReference type="Proteomes" id="UP000594749"/>
    </source>
</evidence>